<evidence type="ECO:0000256" key="1">
    <source>
        <dbReference type="SAM" id="MobiDB-lite"/>
    </source>
</evidence>
<dbReference type="InterPro" id="IPR040853">
    <property type="entry name" value="RapA2_cadherin-like"/>
</dbReference>
<dbReference type="NCBIfam" id="NF033682">
    <property type="entry name" value="retention_LapA"/>
    <property type="match status" value="1"/>
</dbReference>
<dbReference type="CDD" id="cd00198">
    <property type="entry name" value="vWFA"/>
    <property type="match status" value="1"/>
</dbReference>
<dbReference type="Pfam" id="PF17963">
    <property type="entry name" value="Big_9"/>
    <property type="match status" value="2"/>
</dbReference>
<evidence type="ECO:0000313" key="3">
    <source>
        <dbReference type="EMBL" id="WED77995.1"/>
    </source>
</evidence>
<dbReference type="PROSITE" id="PS50234">
    <property type="entry name" value="VWFA"/>
    <property type="match status" value="1"/>
</dbReference>
<dbReference type="InterPro" id="IPR036465">
    <property type="entry name" value="vWFA_dom_sf"/>
</dbReference>
<feature type="domain" description="VWFA" evidence="2">
    <location>
        <begin position="1140"/>
        <end position="1333"/>
    </location>
</feature>
<dbReference type="Gene3D" id="3.40.50.410">
    <property type="entry name" value="von Willebrand factor, type A domain"/>
    <property type="match status" value="1"/>
</dbReference>
<dbReference type="SUPFAM" id="SSF53300">
    <property type="entry name" value="vWA-like"/>
    <property type="match status" value="1"/>
</dbReference>
<dbReference type="InterPro" id="IPR013783">
    <property type="entry name" value="Ig-like_fold"/>
</dbReference>
<evidence type="ECO:0000313" key="4">
    <source>
        <dbReference type="Proteomes" id="UP001213721"/>
    </source>
</evidence>
<dbReference type="NCBIfam" id="TIGR01965">
    <property type="entry name" value="VCBS_repeat"/>
    <property type="match status" value="5"/>
</dbReference>
<organism evidence="3 4">
    <name type="scientific">Aeromonas allosaccharophila</name>
    <dbReference type="NCBI Taxonomy" id="656"/>
    <lineage>
        <taxon>Bacteria</taxon>
        <taxon>Pseudomonadati</taxon>
        <taxon>Pseudomonadota</taxon>
        <taxon>Gammaproteobacteria</taxon>
        <taxon>Aeromonadales</taxon>
        <taxon>Aeromonadaceae</taxon>
        <taxon>Aeromonas</taxon>
    </lineage>
</organism>
<evidence type="ECO:0000259" key="2">
    <source>
        <dbReference type="PROSITE" id="PS50234"/>
    </source>
</evidence>
<dbReference type="InterPro" id="IPR010221">
    <property type="entry name" value="VCBS_dom"/>
</dbReference>
<dbReference type="Gene3D" id="2.60.40.10">
    <property type="entry name" value="Immunoglobulins"/>
    <property type="match status" value="4"/>
</dbReference>
<dbReference type="Pfam" id="PF13519">
    <property type="entry name" value="VWA_2"/>
    <property type="match status" value="1"/>
</dbReference>
<dbReference type="InterPro" id="IPR047777">
    <property type="entry name" value="LapA-like_RM"/>
</dbReference>
<dbReference type="CDD" id="cd11304">
    <property type="entry name" value="Cadherin_repeat"/>
    <property type="match status" value="1"/>
</dbReference>
<dbReference type="InterPro" id="IPR002035">
    <property type="entry name" value="VWF_A"/>
</dbReference>
<dbReference type="EMBL" id="CP118988">
    <property type="protein sequence ID" value="WED77995.1"/>
    <property type="molecule type" value="Genomic_DNA"/>
</dbReference>
<dbReference type="Pfam" id="PF17803">
    <property type="entry name" value="Cadherin_4"/>
    <property type="match status" value="3"/>
</dbReference>
<accession>A0AAX3NWW6</accession>
<protein>
    <submittedName>
        <fullName evidence="3">Retention module-containing protein</fullName>
    </submittedName>
</protein>
<feature type="region of interest" description="Disordered" evidence="1">
    <location>
        <begin position="85"/>
        <end position="105"/>
    </location>
</feature>
<reference evidence="3" key="1">
    <citation type="submission" date="2023-02" db="EMBL/GenBank/DDBJ databases">
        <title>The sequence of Aeromonas allosaccharophila K520.</title>
        <authorList>
            <person name="Luo X."/>
        </authorList>
    </citation>
    <scope>NUCLEOTIDE SEQUENCE</scope>
    <source>
        <strain evidence="3">K520</strain>
    </source>
</reference>
<gene>
    <name evidence="3" type="ORF">PYU98_07170</name>
</gene>
<sequence>MELTKAQGECWIVLKDGSIKAVNVGDMLPKGVLLVSPVEVELTPPAMASVDNPIPDDTIPSDGGEIDPAVEQELAAIQQAIQDGQDPTEIAQATASGGDTAGGLAGSGNAGVIVTERTARATISEAGFDTTHNSRDPQRLDALPGDEIAGKIAHPPVAFDQQQIISEDTPTLFAQVPTAQDPDSDGINLQGYTLVSGVQSGQLTLNADGSYQYIPSPEFQSLREGETRQVSFTYIATDPSGNQSAPATVTITITGTNDIATIGVATPGADQGAVKEDVTLTTGGKLVATDVDNGEAVFQPQTQVKGAHGSFTIDKDGNWTYELDNNDPQVQALKEGESLPSENFVVKSADGSAQHTITVTITGTNDTATIGVATPGADQGAVKEDVILTTNGKLVATDIDNGEAVFQPQTQVKGAHGTFTIDKDGNWTYELDNNDPQVQALKEGESLPSETFVVKSADGSAQHTVTIAITGTNDIATIGVATPGADQGAVKEDVTLTTGGKLVATDVDNGEAVFQPQTQVKGDHGTCTIDKDGNWTYTLDNDDPQVQALKEGESLPNETFVVKSADGSAQHTVTVTITGTNDIATIGVATPGADQGAVKEDVTLTTGGKLVATDVDNGEAVFQPQTQVKGAHGTFTIDKDGNWTYELDNNDPQVQALKEGESLPNETFEVKSADGSAQHTVTVTITGTNEAPDARDDGLVSDKIVTLDEQNWDTSGDIKVDYYVIDATTGQKVADAEKSDYTGDGDHRFGVKSGIEQPGADSVQAGQIGYLDSANQSEAMRFTFQQGQVADHATIEVKNLWHDQAHGGWEPGVERGVWKAFYKGELVATGIFEGNAGGKQNVQIDAGGRYFDTIEMSALGYKDGIVDPQGSEYFITKVTADLTRFDQSYQTNETGVLSLDVLSNDSDPNGDAIAIVPGSYPDYVTLVNGKLQFDAAKYLLTLPEAERDLIAGEAKEITFEYAIRDIHGTTDHANVTITLIGESLPAPAPLHVTVQEDGLAGGAHAHSEGTLPGAQDATPHDYQFATRQTGTAVSSGGKPLSYEVSNDGLTLTGFITEAGQKVNVLTAQLNSQNGTYELDLFRPLDHGAAGKDTLSLPFELDIKVGNQHTKGELVIDVIDSVPAPAHLTLTTGDMAPQSNSVIIALDMSGSMGEAVQDTDGNTTTRWALSQQAIKAMFEQYDKLGDVQFKIATHAGNPDGQISGWLHSLADIQQFFSKLSPGGWTPYTQALNQLDTILSDSQNQQEMAGSSKQFYFLSDGAPSDFDYWLNGKDKSDMFRERLMKGISPDEVGGEQHYQDLLTGRVAPTKAEQLLILGESMEHILDQHGNLFDNVNMLAIGQSSSLEYLEPMAGQDGTAIKVEKDADIISTLTESVPGQLHGDLTGSSIEGEWVESLTHDGQTYFYDQQKNGIFAHHSDSDIKVTDGSKLTLDTANGKLALNFETGQYDYQAKDVHGDGEDKFLLTLRDGDGDTAETNLDIAVQDLAGGVAAPISLRMAAAPTMTSEIVSDEDTSSQATNDEMQDELIDFSTLSLAAPQSSELQSQPGATLAFSELLDSGDSELDDLLAQLDSAVQGVAANNGSDPYSSFADHSMPNLNGASIQDQLFDELALHQQFVQ</sequence>
<dbReference type="Proteomes" id="UP001213721">
    <property type="component" value="Chromosome"/>
</dbReference>
<proteinExistence type="predicted"/>
<name>A0AAX3NWW6_9GAMM</name>